<dbReference type="Proteomes" id="UP000823399">
    <property type="component" value="Unassembled WGS sequence"/>
</dbReference>
<sequence length="153" mass="17716">MSAGCLTLSTLWRRQDTRQEVVEMDGKDRMEAHIHNGEGELRPEEALRLNLSYLDWSYMMDKKHGELLVDVGISFTPRSPDVPIVRVWRLDALEASFGAGGYKYGALEAEMQQERSQQMHIAFRSTYNLYYESIRMNNNQANFASDSDVYKLR</sequence>
<proteinExistence type="predicted"/>
<protein>
    <submittedName>
        <fullName evidence="1">Uncharacterized protein</fullName>
    </submittedName>
</protein>
<dbReference type="OrthoDB" id="3243290at2759"/>
<dbReference type="RefSeq" id="XP_041285053.1">
    <property type="nucleotide sequence ID" value="XM_041434541.1"/>
</dbReference>
<dbReference type="GeneID" id="64696800"/>
<name>A0A9P7JLC9_9AGAM</name>
<gene>
    <name evidence="1" type="ORF">F5147DRAFT_659079</name>
</gene>
<comment type="caution">
    <text evidence="1">The sequence shown here is derived from an EMBL/GenBank/DDBJ whole genome shotgun (WGS) entry which is preliminary data.</text>
</comment>
<evidence type="ECO:0000313" key="2">
    <source>
        <dbReference type="Proteomes" id="UP000823399"/>
    </source>
</evidence>
<keyword evidence="2" id="KW-1185">Reference proteome</keyword>
<dbReference type="AlphaFoldDB" id="A0A9P7JLC9"/>
<dbReference type="EMBL" id="JABBWM010000138">
    <property type="protein sequence ID" value="KAG2086962.1"/>
    <property type="molecule type" value="Genomic_DNA"/>
</dbReference>
<organism evidence="1 2">
    <name type="scientific">Suillus discolor</name>
    <dbReference type="NCBI Taxonomy" id="1912936"/>
    <lineage>
        <taxon>Eukaryota</taxon>
        <taxon>Fungi</taxon>
        <taxon>Dikarya</taxon>
        <taxon>Basidiomycota</taxon>
        <taxon>Agaricomycotina</taxon>
        <taxon>Agaricomycetes</taxon>
        <taxon>Agaricomycetidae</taxon>
        <taxon>Boletales</taxon>
        <taxon>Suillineae</taxon>
        <taxon>Suillaceae</taxon>
        <taxon>Suillus</taxon>
    </lineage>
</organism>
<evidence type="ECO:0000313" key="1">
    <source>
        <dbReference type="EMBL" id="KAG2086962.1"/>
    </source>
</evidence>
<reference evidence="1" key="1">
    <citation type="journal article" date="2020" name="New Phytol.">
        <title>Comparative genomics reveals dynamic genome evolution in host specialist ectomycorrhizal fungi.</title>
        <authorList>
            <person name="Lofgren L.A."/>
            <person name="Nguyen N.H."/>
            <person name="Vilgalys R."/>
            <person name="Ruytinx J."/>
            <person name="Liao H.L."/>
            <person name="Branco S."/>
            <person name="Kuo A."/>
            <person name="LaButti K."/>
            <person name="Lipzen A."/>
            <person name="Andreopoulos W."/>
            <person name="Pangilinan J."/>
            <person name="Riley R."/>
            <person name="Hundley H."/>
            <person name="Na H."/>
            <person name="Barry K."/>
            <person name="Grigoriev I.V."/>
            <person name="Stajich J.E."/>
            <person name="Kennedy P.G."/>
        </authorList>
    </citation>
    <scope>NUCLEOTIDE SEQUENCE</scope>
    <source>
        <strain evidence="1">FC423</strain>
    </source>
</reference>
<accession>A0A9P7JLC9</accession>